<feature type="region of interest" description="Disordered" evidence="7">
    <location>
        <begin position="406"/>
        <end position="524"/>
    </location>
</feature>
<name>A0A8H3IZD9_9LECA</name>
<evidence type="ECO:0000259" key="12">
    <source>
        <dbReference type="Pfam" id="PF14703"/>
    </source>
</evidence>
<feature type="compositionally biased region" description="Polar residues" evidence="7">
    <location>
        <begin position="309"/>
        <end position="325"/>
    </location>
</feature>
<dbReference type="InterPro" id="IPR045122">
    <property type="entry name" value="Csc1-like"/>
</dbReference>
<reference evidence="13" key="1">
    <citation type="submission" date="2021-03" db="EMBL/GenBank/DDBJ databases">
        <authorList>
            <person name="Tagirdzhanova G."/>
        </authorList>
    </citation>
    <scope>NUCLEOTIDE SEQUENCE</scope>
</reference>
<feature type="region of interest" description="Disordered" evidence="7">
    <location>
        <begin position="1160"/>
        <end position="1200"/>
    </location>
</feature>
<feature type="transmembrane region" description="Helical" evidence="8">
    <location>
        <begin position="117"/>
        <end position="137"/>
    </location>
</feature>
<evidence type="ECO:0000256" key="1">
    <source>
        <dbReference type="ARBA" id="ARBA00004141"/>
    </source>
</evidence>
<protein>
    <recommendedName>
        <fullName evidence="15">DUF221-domain-containing protein</fullName>
    </recommendedName>
</protein>
<feature type="domain" description="10TM putative phosphate transporter extracellular tail" evidence="10">
    <location>
        <begin position="1224"/>
        <end position="1295"/>
    </location>
</feature>
<evidence type="ECO:0000313" key="13">
    <source>
        <dbReference type="EMBL" id="CAF9934959.1"/>
    </source>
</evidence>
<evidence type="ECO:0008006" key="15">
    <source>
        <dbReference type="Google" id="ProtNLM"/>
    </source>
</evidence>
<accession>A0A8H3IZD9</accession>
<evidence type="ECO:0000256" key="6">
    <source>
        <dbReference type="ARBA" id="ARBA00023136"/>
    </source>
</evidence>
<feature type="transmembrane region" description="Helical" evidence="8">
    <location>
        <begin position="1035"/>
        <end position="1055"/>
    </location>
</feature>
<feature type="transmembrane region" description="Helical" evidence="8">
    <location>
        <begin position="792"/>
        <end position="819"/>
    </location>
</feature>
<dbReference type="InterPro" id="IPR022257">
    <property type="entry name" value="PHM7_ext"/>
</dbReference>
<dbReference type="GO" id="GO:0005227">
    <property type="term" value="F:calcium-activated cation channel activity"/>
    <property type="evidence" value="ECO:0007669"/>
    <property type="project" value="InterPro"/>
</dbReference>
<feature type="transmembrane region" description="Helical" evidence="8">
    <location>
        <begin position="885"/>
        <end position="914"/>
    </location>
</feature>
<feature type="compositionally biased region" description="Basic and acidic residues" evidence="7">
    <location>
        <begin position="297"/>
        <end position="308"/>
    </location>
</feature>
<keyword evidence="4 8" id="KW-0812">Transmembrane</keyword>
<feature type="domain" description="CSC1/OSCA1-like 7TM region" evidence="9">
    <location>
        <begin position="746"/>
        <end position="1017"/>
    </location>
</feature>
<evidence type="ECO:0000256" key="3">
    <source>
        <dbReference type="ARBA" id="ARBA00022448"/>
    </source>
</evidence>
<organism evidence="13 14">
    <name type="scientific">Imshaugia aleurites</name>
    <dbReference type="NCBI Taxonomy" id="172621"/>
    <lineage>
        <taxon>Eukaryota</taxon>
        <taxon>Fungi</taxon>
        <taxon>Dikarya</taxon>
        <taxon>Ascomycota</taxon>
        <taxon>Pezizomycotina</taxon>
        <taxon>Lecanoromycetes</taxon>
        <taxon>OSLEUM clade</taxon>
        <taxon>Lecanoromycetidae</taxon>
        <taxon>Lecanorales</taxon>
        <taxon>Lecanorineae</taxon>
        <taxon>Parmeliaceae</taxon>
        <taxon>Imshaugia</taxon>
    </lineage>
</organism>
<evidence type="ECO:0000259" key="10">
    <source>
        <dbReference type="Pfam" id="PF12621"/>
    </source>
</evidence>
<dbReference type="OrthoDB" id="1076608at2759"/>
<dbReference type="InterPro" id="IPR032880">
    <property type="entry name" value="CSC1/OSCA1-like_N"/>
</dbReference>
<dbReference type="Proteomes" id="UP000664534">
    <property type="component" value="Unassembled WGS sequence"/>
</dbReference>
<gene>
    <name evidence="13" type="ORF">IMSHALPRED_010049</name>
</gene>
<sequence>MSSSTSAQSGPTSFSEALAAGGSADQSAGISFDSFLASLVSGLAVFGIEFGLFLLLHGRFVRIYRPRTFLVPERERTVPPPKGLWQWILPVFRTSNSDFIQKCGLDAYFFLRYLRTLLKIFVPMALVILPILIPLNLVHGRGPYFATGRFNSSTYTNVTGLDRLAWGDVPPDKNNRYWAHLVLAVGVVIYTCFVFFDELRGYIRLRQAYLTSPQHRLRASATTVLVTAIPPKWCTFEALDGLYDVFPGGIRNIWINRNFDELADKVKRRNKLARSLESAETSLVRNANTSHLDKLRAEAKKAGGEKSKTVASEQQGASTAQTDGISSGDPHQVRHTIDEALAESSTESSREQSRDRKKPLVPIPILGHGMEVVGHGLGSIGKTVFGGSKTLGKGVDELLNTTGGFVPAFSEPAPPRRELHTDKAGPGLDGTWSRSVSQDADCLSKNRNPNPRRDNQQSFSERSNDSTVRESTSRDGRSYSRSRSNRDCEGLGIEGAPTDHKTKRNSGYTDILRNPQRLGKAEESHKPKYNFWNLKKKVVPYGIPSPTPHSQEEDEFPLNRPSPMTPGCNPQAVVNGPGSNPGLRGMKVHSKKSHKEAPKDKASVEKPVDYPIAYNEYYDTNAGEPVWKRHLKEKDRESMRLPIFGWQWMISLPLLGQKVDTIDYCRKEIARLNAEIEQDQKTPERFPLMNSAFVQFNHQVAAHMACQAVSHHTPNQMAPRVVEISPDDVIWDNMSMKWWESYVRPTVVIVIIVGLVIGWAFPVSFTAILSQIRTLTGTVKWLHWLAPAPDLVFSIIQGVLPQAILALLLILLPMILRFLAKSQGDYTGMAVELSVQKYYFAFLFVQVFLVISISSGITTIITQITRDPQSVPAILAQNLPKASNYFFSYLLLQALSVSAGALVQISGLIEWFVLAPLLDKTARQKWYRQTNLPNMQWGTFFPVYTNLACIGLVYSIISPLIMVFNIITFSLFWLVYRYNTLYVTKFRFDTGGLLYPTAINQLFTGLYLMELCLIGLFFLVKDASSDGTAYGTPCTVQGAIMIVVLILTLLYQWLLNSAFGPLLRYLPITLEDEAVERDEAFARVQEKRWRLDENEQEGDDINDVLRDRERISTDENWAAESIEMQNMENPKARGRLDPRNLGALVPEAVGNFLPVKASSWADRSQGKTPYSPGQNRHITSPRQHHHRQHHALRKSPDVEAQRSGTNAIGEALFAGINDEIEDLTPDERDKLVQRAFQHEALRARRPVIWIPRDDLGVSDDEIHRTQNFSKYIWISNEFTGLDSSGRVVYRRSPPDFSEVDLIEL</sequence>
<dbReference type="Pfam" id="PF12621">
    <property type="entry name" value="PHM7_ext"/>
    <property type="match status" value="1"/>
</dbReference>
<dbReference type="InterPro" id="IPR027815">
    <property type="entry name" value="CSC1/OSCA1-like_cyt"/>
</dbReference>
<feature type="transmembrane region" description="Helical" evidence="8">
    <location>
        <begin position="840"/>
        <end position="865"/>
    </location>
</feature>
<feature type="domain" description="CSC1/OSCA1-like cytosolic" evidence="12">
    <location>
        <begin position="222"/>
        <end position="294"/>
    </location>
</feature>
<feature type="transmembrane region" description="Helical" evidence="8">
    <location>
        <begin position="960"/>
        <end position="978"/>
    </location>
</feature>
<feature type="compositionally biased region" description="Polar residues" evidence="7">
    <location>
        <begin position="1166"/>
        <end position="1181"/>
    </location>
</feature>
<keyword evidence="5 8" id="KW-1133">Transmembrane helix</keyword>
<feature type="domain" description="CSC1/OSCA1-like cytosolic" evidence="12">
    <location>
        <begin position="628"/>
        <end position="733"/>
    </location>
</feature>
<keyword evidence="6 8" id="KW-0472">Membrane</keyword>
<comment type="subcellular location">
    <subcellularLocation>
        <location evidence="1">Membrane</location>
        <topology evidence="1">Multi-pass membrane protein</topology>
    </subcellularLocation>
</comment>
<comment type="caution">
    <text evidence="13">The sequence shown here is derived from an EMBL/GenBank/DDBJ whole genome shotgun (WGS) entry which is preliminary data.</text>
</comment>
<dbReference type="EMBL" id="CAJPDT010000080">
    <property type="protein sequence ID" value="CAF9934959.1"/>
    <property type="molecule type" value="Genomic_DNA"/>
</dbReference>
<dbReference type="InterPro" id="IPR003864">
    <property type="entry name" value="CSC1/OSCA1-like_7TM"/>
</dbReference>
<evidence type="ECO:0000256" key="7">
    <source>
        <dbReference type="SAM" id="MobiDB-lite"/>
    </source>
</evidence>
<evidence type="ECO:0000256" key="5">
    <source>
        <dbReference type="ARBA" id="ARBA00022989"/>
    </source>
</evidence>
<feature type="compositionally biased region" description="Basic and acidic residues" evidence="7">
    <location>
        <begin position="462"/>
        <end position="489"/>
    </location>
</feature>
<feature type="transmembrane region" description="Helical" evidence="8">
    <location>
        <begin position="177"/>
        <end position="196"/>
    </location>
</feature>
<evidence type="ECO:0000259" key="9">
    <source>
        <dbReference type="Pfam" id="PF02714"/>
    </source>
</evidence>
<feature type="compositionally biased region" description="Basic and acidic residues" evidence="7">
    <location>
        <begin position="414"/>
        <end position="423"/>
    </location>
</feature>
<feature type="transmembrane region" description="Helical" evidence="8">
    <location>
        <begin position="35"/>
        <end position="56"/>
    </location>
</feature>
<proteinExistence type="inferred from homology"/>
<feature type="region of interest" description="Disordered" evidence="7">
    <location>
        <begin position="297"/>
        <end position="360"/>
    </location>
</feature>
<dbReference type="GO" id="GO:0005886">
    <property type="term" value="C:plasma membrane"/>
    <property type="evidence" value="ECO:0007669"/>
    <property type="project" value="TreeGrafter"/>
</dbReference>
<dbReference type="PANTHER" id="PTHR13018:SF20">
    <property type="entry name" value="SPORULATION-SPECIFIC PROTEIN 75"/>
    <property type="match status" value="1"/>
</dbReference>
<dbReference type="Pfam" id="PF02714">
    <property type="entry name" value="RSN1_7TM"/>
    <property type="match status" value="1"/>
</dbReference>
<feature type="domain" description="CSC1/OSCA1-like N-terminal transmembrane" evidence="11">
    <location>
        <begin position="34"/>
        <end position="198"/>
    </location>
</feature>
<evidence type="ECO:0000256" key="4">
    <source>
        <dbReference type="ARBA" id="ARBA00022692"/>
    </source>
</evidence>
<evidence type="ECO:0000259" key="11">
    <source>
        <dbReference type="Pfam" id="PF13967"/>
    </source>
</evidence>
<comment type="similarity">
    <text evidence="2">Belongs to the CSC1 (TC 1.A.17) family.</text>
</comment>
<feature type="transmembrane region" description="Helical" evidence="8">
    <location>
        <begin position="746"/>
        <end position="772"/>
    </location>
</feature>
<dbReference type="Pfam" id="PF13967">
    <property type="entry name" value="RSN1_TM"/>
    <property type="match status" value="1"/>
</dbReference>
<evidence type="ECO:0000256" key="8">
    <source>
        <dbReference type="SAM" id="Phobius"/>
    </source>
</evidence>
<keyword evidence="3" id="KW-0813">Transport</keyword>
<feature type="transmembrane region" description="Helical" evidence="8">
    <location>
        <begin position="999"/>
        <end position="1020"/>
    </location>
</feature>
<evidence type="ECO:0000256" key="2">
    <source>
        <dbReference type="ARBA" id="ARBA00007779"/>
    </source>
</evidence>
<feature type="compositionally biased region" description="Basic residues" evidence="7">
    <location>
        <begin position="1182"/>
        <end position="1193"/>
    </location>
</feature>
<dbReference type="Pfam" id="PF14703">
    <property type="entry name" value="PHM7_cyt"/>
    <property type="match status" value="2"/>
</dbReference>
<keyword evidence="14" id="KW-1185">Reference proteome</keyword>
<dbReference type="PANTHER" id="PTHR13018">
    <property type="entry name" value="PROBABLE MEMBRANE PROTEIN DUF221-RELATED"/>
    <property type="match status" value="1"/>
</dbReference>
<evidence type="ECO:0000313" key="14">
    <source>
        <dbReference type="Proteomes" id="UP000664534"/>
    </source>
</evidence>